<sequence>MSLCSLHLQTIKEQALRSHPRQISKQLRPDEEPKPRLSDPIDSTNHRHATQQNAKNLLSPCPASQNSRCGIEDCFYSPDAQIVTPIQRLS</sequence>
<keyword evidence="3" id="KW-1185">Reference proteome</keyword>
<comment type="caution">
    <text evidence="2">The sequence shown here is derived from an EMBL/GenBank/DDBJ whole genome shotgun (WGS) entry which is preliminary data.</text>
</comment>
<feature type="region of interest" description="Disordered" evidence="1">
    <location>
        <begin position="15"/>
        <end position="63"/>
    </location>
</feature>
<organism evidence="2 3">
    <name type="scientific">Trichonephila clavipes</name>
    <name type="common">Golden silk orbweaver</name>
    <name type="synonym">Nephila clavipes</name>
    <dbReference type="NCBI Taxonomy" id="2585209"/>
    <lineage>
        <taxon>Eukaryota</taxon>
        <taxon>Metazoa</taxon>
        <taxon>Ecdysozoa</taxon>
        <taxon>Arthropoda</taxon>
        <taxon>Chelicerata</taxon>
        <taxon>Arachnida</taxon>
        <taxon>Araneae</taxon>
        <taxon>Araneomorphae</taxon>
        <taxon>Entelegynae</taxon>
        <taxon>Araneoidea</taxon>
        <taxon>Nephilidae</taxon>
        <taxon>Trichonephila</taxon>
    </lineage>
</organism>
<evidence type="ECO:0000313" key="2">
    <source>
        <dbReference type="EMBL" id="GFY11456.1"/>
    </source>
</evidence>
<name>A0A8X6SE04_TRICX</name>
<accession>A0A8X6SE04</accession>
<evidence type="ECO:0000256" key="1">
    <source>
        <dbReference type="SAM" id="MobiDB-lite"/>
    </source>
</evidence>
<protein>
    <submittedName>
        <fullName evidence="2">Uncharacterized protein</fullName>
    </submittedName>
</protein>
<dbReference type="AlphaFoldDB" id="A0A8X6SE04"/>
<gene>
    <name evidence="2" type="ORF">TNCV_3182941</name>
</gene>
<reference evidence="2" key="1">
    <citation type="submission" date="2020-08" db="EMBL/GenBank/DDBJ databases">
        <title>Multicomponent nature underlies the extraordinary mechanical properties of spider dragline silk.</title>
        <authorList>
            <person name="Kono N."/>
            <person name="Nakamura H."/>
            <person name="Mori M."/>
            <person name="Yoshida Y."/>
            <person name="Ohtoshi R."/>
            <person name="Malay A.D."/>
            <person name="Moran D.A.P."/>
            <person name="Tomita M."/>
            <person name="Numata K."/>
            <person name="Arakawa K."/>
        </authorList>
    </citation>
    <scope>NUCLEOTIDE SEQUENCE</scope>
</reference>
<dbReference type="Proteomes" id="UP000887159">
    <property type="component" value="Unassembled WGS sequence"/>
</dbReference>
<feature type="compositionally biased region" description="Basic and acidic residues" evidence="1">
    <location>
        <begin position="27"/>
        <end position="39"/>
    </location>
</feature>
<dbReference type="EMBL" id="BMAU01021305">
    <property type="protein sequence ID" value="GFY11456.1"/>
    <property type="molecule type" value="Genomic_DNA"/>
</dbReference>
<evidence type="ECO:0000313" key="3">
    <source>
        <dbReference type="Proteomes" id="UP000887159"/>
    </source>
</evidence>
<feature type="compositionally biased region" description="Polar residues" evidence="1">
    <location>
        <begin position="50"/>
        <end position="63"/>
    </location>
</feature>
<proteinExistence type="predicted"/>